<dbReference type="GO" id="GO:0003677">
    <property type="term" value="F:DNA binding"/>
    <property type="evidence" value="ECO:0007669"/>
    <property type="project" value="UniProtKB-KW"/>
</dbReference>
<dbReference type="Gene3D" id="1.10.10.10">
    <property type="entry name" value="Winged helix-like DNA-binding domain superfamily/Winged helix DNA-binding domain"/>
    <property type="match status" value="1"/>
</dbReference>
<feature type="region of interest" description="Disordered" evidence="6">
    <location>
        <begin position="310"/>
        <end position="376"/>
    </location>
</feature>
<dbReference type="GO" id="GO:0016987">
    <property type="term" value="F:sigma factor activity"/>
    <property type="evidence" value="ECO:0007669"/>
    <property type="project" value="UniProtKB-KW"/>
</dbReference>
<dbReference type="InterPro" id="IPR007627">
    <property type="entry name" value="RNA_pol_sigma70_r2"/>
</dbReference>
<dbReference type="Gene3D" id="1.10.1740.10">
    <property type="match status" value="1"/>
</dbReference>
<keyword evidence="3" id="KW-0731">Sigma factor</keyword>
<protein>
    <submittedName>
        <fullName evidence="8">ECF family RNA polymerase sigma factor</fullName>
    </submittedName>
</protein>
<dbReference type="SUPFAM" id="SSF88659">
    <property type="entry name" value="Sigma3 and sigma4 domains of RNA polymerase sigma factors"/>
    <property type="match status" value="1"/>
</dbReference>
<evidence type="ECO:0000256" key="1">
    <source>
        <dbReference type="ARBA" id="ARBA00010641"/>
    </source>
</evidence>
<dbReference type="AlphaFoldDB" id="A0A2L0F090"/>
<dbReference type="InterPro" id="IPR013325">
    <property type="entry name" value="RNA_pol_sigma_r2"/>
</dbReference>
<comment type="similarity">
    <text evidence="1">Belongs to the sigma-70 factor family. ECF subfamily.</text>
</comment>
<dbReference type="InterPro" id="IPR036388">
    <property type="entry name" value="WH-like_DNA-bd_sf"/>
</dbReference>
<evidence type="ECO:0000256" key="2">
    <source>
        <dbReference type="ARBA" id="ARBA00023015"/>
    </source>
</evidence>
<dbReference type="InterPro" id="IPR013324">
    <property type="entry name" value="RNA_pol_sigma_r3/r4-like"/>
</dbReference>
<feature type="domain" description="RNA polymerase sigma-70 region 2" evidence="7">
    <location>
        <begin position="29"/>
        <end position="90"/>
    </location>
</feature>
<evidence type="ECO:0000256" key="5">
    <source>
        <dbReference type="ARBA" id="ARBA00023163"/>
    </source>
</evidence>
<keyword evidence="4" id="KW-0238">DNA-binding</keyword>
<dbReference type="PANTHER" id="PTHR43133:SF8">
    <property type="entry name" value="RNA POLYMERASE SIGMA FACTOR HI_1459-RELATED"/>
    <property type="match status" value="1"/>
</dbReference>
<feature type="compositionally biased region" description="Low complexity" evidence="6">
    <location>
        <begin position="360"/>
        <end position="376"/>
    </location>
</feature>
<dbReference type="PANTHER" id="PTHR43133">
    <property type="entry name" value="RNA POLYMERASE ECF-TYPE SIGMA FACTO"/>
    <property type="match status" value="1"/>
</dbReference>
<sequence>MTRPRRPGHGGPPEKERAFELLFRERTFELVWRWLTRLGIPLRDRADLAQDILLSAYLSFESYQPEISRPERWLNRITVHASAHYRERAQHRYEELVPDEDIPRLVDESPSPEDMLSSEEERLMVLEVLQQLDVEAHSILVAHDLDGIPMTELARQRGIPLSTAYKWRARALSLFHDIALKRQRGEQWQRQRQTQKQRRSRLRAVPVDVAAIVAAARVAPRLPDDVRRSILRGITESVPPIDAGGAGGLIVDAREVLGEAVTWGKRAIAKLAQKLLSSAALVVLASAAATAAVGALSIALESQDGPPLLRGMPPAPAVSRAAVPSVAPPPPPPPPPPPAVAPVAAQPPPRSPRQPPRSWPPAVEAPGPAPGPATEGESLDLMLLEICTSAVRQRGAAEALEALERYEREVPQSAFAAERAVLWIRALRLAGRDDEARERIARARASGAIDRRLLDDLERGLSRQ</sequence>
<proteinExistence type="inferred from homology"/>
<dbReference type="EMBL" id="CP012673">
    <property type="protein sequence ID" value="AUX44955.1"/>
    <property type="molecule type" value="Genomic_DNA"/>
</dbReference>
<dbReference type="Proteomes" id="UP000238348">
    <property type="component" value="Chromosome"/>
</dbReference>
<dbReference type="GO" id="GO:0006352">
    <property type="term" value="P:DNA-templated transcription initiation"/>
    <property type="evidence" value="ECO:0007669"/>
    <property type="project" value="InterPro"/>
</dbReference>
<evidence type="ECO:0000256" key="6">
    <source>
        <dbReference type="SAM" id="MobiDB-lite"/>
    </source>
</evidence>
<keyword evidence="5" id="KW-0804">Transcription</keyword>
<keyword evidence="2" id="KW-0805">Transcription regulation</keyword>
<dbReference type="Pfam" id="PF04542">
    <property type="entry name" value="Sigma70_r2"/>
    <property type="match status" value="1"/>
</dbReference>
<name>A0A2L0F090_SORCE</name>
<feature type="compositionally biased region" description="Pro residues" evidence="6">
    <location>
        <begin position="326"/>
        <end position="359"/>
    </location>
</feature>
<dbReference type="SUPFAM" id="SSF88946">
    <property type="entry name" value="Sigma2 domain of RNA polymerase sigma factors"/>
    <property type="match status" value="1"/>
</dbReference>
<dbReference type="InterPro" id="IPR039425">
    <property type="entry name" value="RNA_pol_sigma-70-like"/>
</dbReference>
<reference evidence="8 9" key="1">
    <citation type="submission" date="2015-09" db="EMBL/GenBank/DDBJ databases">
        <title>Sorangium comparison.</title>
        <authorList>
            <person name="Zaburannyi N."/>
            <person name="Bunk B."/>
            <person name="Overmann J."/>
            <person name="Mueller R."/>
        </authorList>
    </citation>
    <scope>NUCLEOTIDE SEQUENCE [LARGE SCALE GENOMIC DNA]</scope>
    <source>
        <strain evidence="8 9">So ce26</strain>
    </source>
</reference>
<evidence type="ECO:0000256" key="3">
    <source>
        <dbReference type="ARBA" id="ARBA00023082"/>
    </source>
</evidence>
<gene>
    <name evidence="8" type="ORF">SOCE26_064250</name>
</gene>
<dbReference type="NCBIfam" id="TIGR02937">
    <property type="entry name" value="sigma70-ECF"/>
    <property type="match status" value="1"/>
</dbReference>
<organism evidence="8 9">
    <name type="scientific">Sorangium cellulosum</name>
    <name type="common">Polyangium cellulosum</name>
    <dbReference type="NCBI Taxonomy" id="56"/>
    <lineage>
        <taxon>Bacteria</taxon>
        <taxon>Pseudomonadati</taxon>
        <taxon>Myxococcota</taxon>
        <taxon>Polyangia</taxon>
        <taxon>Polyangiales</taxon>
        <taxon>Polyangiaceae</taxon>
        <taxon>Sorangium</taxon>
    </lineage>
</organism>
<evidence type="ECO:0000313" key="9">
    <source>
        <dbReference type="Proteomes" id="UP000238348"/>
    </source>
</evidence>
<dbReference type="RefSeq" id="WP_104983407.1">
    <property type="nucleotide sequence ID" value="NZ_CP012673.1"/>
</dbReference>
<evidence type="ECO:0000256" key="4">
    <source>
        <dbReference type="ARBA" id="ARBA00023125"/>
    </source>
</evidence>
<accession>A0A2L0F090</accession>
<evidence type="ECO:0000313" key="8">
    <source>
        <dbReference type="EMBL" id="AUX44955.1"/>
    </source>
</evidence>
<dbReference type="OrthoDB" id="5505567at2"/>
<dbReference type="InterPro" id="IPR014284">
    <property type="entry name" value="RNA_pol_sigma-70_dom"/>
</dbReference>
<evidence type="ECO:0000259" key="7">
    <source>
        <dbReference type="Pfam" id="PF04542"/>
    </source>
</evidence>